<dbReference type="PANTHER" id="PTHR33221">
    <property type="entry name" value="WINGED HELIX-TURN-HELIX TRANSCRIPTIONAL REGULATOR, RRF2 FAMILY"/>
    <property type="match status" value="1"/>
</dbReference>
<proteinExistence type="predicted"/>
<dbReference type="GO" id="GO:0003700">
    <property type="term" value="F:DNA-binding transcription factor activity"/>
    <property type="evidence" value="ECO:0007669"/>
    <property type="project" value="TreeGrafter"/>
</dbReference>
<reference evidence="1 2" key="1">
    <citation type="submission" date="2017-06" db="EMBL/GenBank/DDBJ databases">
        <title>Genome sequence of Lactobacillus plantarum subsp. plantarum strain SRCM101258.</title>
        <authorList>
            <person name="Cho S.H."/>
        </authorList>
    </citation>
    <scope>NUCLEOTIDE SEQUENCE [LARGE SCALE GENOMIC DNA]</scope>
    <source>
        <strain evidence="1 2">SRCM101258</strain>
    </source>
</reference>
<evidence type="ECO:0000313" key="1">
    <source>
        <dbReference type="EMBL" id="POD85745.1"/>
    </source>
</evidence>
<gene>
    <name evidence="1" type="ORF">S101258_01364</name>
</gene>
<dbReference type="GeneID" id="77216602"/>
<dbReference type="InterPro" id="IPR000944">
    <property type="entry name" value="Tscrpt_reg_Rrf2"/>
</dbReference>
<sequence>MANTQLSDATHIMAYIALHTDDQLKSEHIASSLNTDPTMVRRMMSKLRKAGLLTSVRGVARPTLACSPNDITLKDIYVAVVAKRNFLNVDHNTSETCPVGSVIPRVMEKYYCDIQNSAEARMSRVTLQDIIDDISAVQQQA</sequence>
<dbReference type="InterPro" id="IPR036388">
    <property type="entry name" value="WH-like_DNA-bd_sf"/>
</dbReference>
<dbReference type="AlphaFoldDB" id="A0A2S3U6N5"/>
<dbReference type="PANTHER" id="PTHR33221:SF15">
    <property type="entry name" value="HTH-TYPE TRANSCRIPTIONAL REGULATOR YWGB-RELATED"/>
    <property type="match status" value="1"/>
</dbReference>
<evidence type="ECO:0000313" key="2">
    <source>
        <dbReference type="Proteomes" id="UP000236990"/>
    </source>
</evidence>
<dbReference type="GO" id="GO:0005829">
    <property type="term" value="C:cytosol"/>
    <property type="evidence" value="ECO:0007669"/>
    <property type="project" value="TreeGrafter"/>
</dbReference>
<name>A0A2S3U6N5_LACPN</name>
<dbReference type="Proteomes" id="UP000236990">
    <property type="component" value="Unassembled WGS sequence"/>
</dbReference>
<dbReference type="EMBL" id="NKCZ01000095">
    <property type="protein sequence ID" value="POD85745.1"/>
    <property type="molecule type" value="Genomic_DNA"/>
</dbReference>
<accession>A0A2S3U6N5</accession>
<dbReference type="PROSITE" id="PS51197">
    <property type="entry name" value="HTH_RRF2_2"/>
    <property type="match status" value="1"/>
</dbReference>
<protein>
    <submittedName>
        <fullName evidence="1">Putative HTH-type transcriptional regulator YwnA</fullName>
    </submittedName>
</protein>
<dbReference type="RefSeq" id="WP_003642935.1">
    <property type="nucleotide sequence ID" value="NZ_BJVM01000005.1"/>
</dbReference>
<dbReference type="InterPro" id="IPR036390">
    <property type="entry name" value="WH_DNA-bd_sf"/>
</dbReference>
<organism evidence="1 2">
    <name type="scientific">Lactiplantibacillus plantarum subsp. plantarum</name>
    <dbReference type="NCBI Taxonomy" id="337330"/>
    <lineage>
        <taxon>Bacteria</taxon>
        <taxon>Bacillati</taxon>
        <taxon>Bacillota</taxon>
        <taxon>Bacilli</taxon>
        <taxon>Lactobacillales</taxon>
        <taxon>Lactobacillaceae</taxon>
        <taxon>Lactiplantibacillus</taxon>
    </lineage>
</organism>
<dbReference type="Gene3D" id="1.10.10.10">
    <property type="entry name" value="Winged helix-like DNA-binding domain superfamily/Winged helix DNA-binding domain"/>
    <property type="match status" value="1"/>
</dbReference>
<comment type="caution">
    <text evidence="1">The sequence shown here is derived from an EMBL/GenBank/DDBJ whole genome shotgun (WGS) entry which is preliminary data.</text>
</comment>
<dbReference type="Pfam" id="PF02082">
    <property type="entry name" value="Rrf2"/>
    <property type="match status" value="1"/>
</dbReference>
<dbReference type="SUPFAM" id="SSF46785">
    <property type="entry name" value="Winged helix' DNA-binding domain"/>
    <property type="match status" value="1"/>
</dbReference>